<feature type="transmembrane region" description="Helical" evidence="11">
    <location>
        <begin position="253"/>
        <end position="273"/>
    </location>
</feature>
<dbReference type="GO" id="GO:0016020">
    <property type="term" value="C:membrane"/>
    <property type="evidence" value="ECO:0007669"/>
    <property type="project" value="UniProtKB-SubCell"/>
</dbReference>
<feature type="region of interest" description="Disordered" evidence="10">
    <location>
        <begin position="1"/>
        <end position="49"/>
    </location>
</feature>
<dbReference type="GO" id="GO:0048038">
    <property type="term" value="F:quinone binding"/>
    <property type="evidence" value="ECO:0007669"/>
    <property type="project" value="UniProtKB-KW"/>
</dbReference>
<organism evidence="13 14">
    <name type="scientific">Corynebacterium nuruki</name>
    <dbReference type="NCBI Taxonomy" id="1032851"/>
    <lineage>
        <taxon>Bacteria</taxon>
        <taxon>Bacillati</taxon>
        <taxon>Actinomycetota</taxon>
        <taxon>Actinomycetes</taxon>
        <taxon>Mycobacteriales</taxon>
        <taxon>Corynebacteriaceae</taxon>
        <taxon>Corynebacterium</taxon>
    </lineage>
</organism>
<keyword evidence="7 11" id="KW-0472">Membrane</keyword>
<dbReference type="GO" id="GO:0016491">
    <property type="term" value="F:oxidoreductase activity"/>
    <property type="evidence" value="ECO:0007669"/>
    <property type="project" value="UniProtKB-KW"/>
</dbReference>
<accession>A0A3D4SYV5</accession>
<dbReference type="CDD" id="cd12922">
    <property type="entry name" value="VKOR_5"/>
    <property type="match status" value="1"/>
</dbReference>
<evidence type="ECO:0000256" key="3">
    <source>
        <dbReference type="ARBA" id="ARBA00022692"/>
    </source>
</evidence>
<feature type="transmembrane region" description="Helical" evidence="11">
    <location>
        <begin position="82"/>
        <end position="103"/>
    </location>
</feature>
<dbReference type="PANTHER" id="PTHR34573">
    <property type="entry name" value="VKC DOMAIN-CONTAINING PROTEIN"/>
    <property type="match status" value="1"/>
</dbReference>
<keyword evidence="9" id="KW-0676">Redox-active center</keyword>
<evidence type="ECO:0000313" key="13">
    <source>
        <dbReference type="EMBL" id="HCT14459.1"/>
    </source>
</evidence>
<gene>
    <name evidence="13" type="ORF">DIW82_06625</name>
</gene>
<feature type="transmembrane region" description="Helical" evidence="11">
    <location>
        <begin position="144"/>
        <end position="162"/>
    </location>
</feature>
<keyword evidence="3 11" id="KW-0812">Transmembrane</keyword>
<evidence type="ECO:0000256" key="1">
    <source>
        <dbReference type="ARBA" id="ARBA00004141"/>
    </source>
</evidence>
<evidence type="ECO:0000256" key="7">
    <source>
        <dbReference type="ARBA" id="ARBA00023136"/>
    </source>
</evidence>
<keyword evidence="5 11" id="KW-1133">Transmembrane helix</keyword>
<dbReference type="SMART" id="SM00756">
    <property type="entry name" value="VKc"/>
    <property type="match status" value="1"/>
</dbReference>
<comment type="similarity">
    <text evidence="2">Belongs to the VKOR family.</text>
</comment>
<evidence type="ECO:0000256" key="4">
    <source>
        <dbReference type="ARBA" id="ARBA00022719"/>
    </source>
</evidence>
<dbReference type="AlphaFoldDB" id="A0A3D4SYV5"/>
<dbReference type="InterPro" id="IPR041714">
    <property type="entry name" value="VKOR_Actinobacteria"/>
</dbReference>
<comment type="subcellular location">
    <subcellularLocation>
        <location evidence="1">Membrane</location>
        <topology evidence="1">Multi-pass membrane protein</topology>
    </subcellularLocation>
</comment>
<dbReference type="Proteomes" id="UP000261739">
    <property type="component" value="Unassembled WGS sequence"/>
</dbReference>
<keyword evidence="6" id="KW-0560">Oxidoreductase</keyword>
<feature type="compositionally biased region" description="Gly residues" evidence="10">
    <location>
        <begin position="1"/>
        <end position="11"/>
    </location>
</feature>
<evidence type="ECO:0000256" key="8">
    <source>
        <dbReference type="ARBA" id="ARBA00023157"/>
    </source>
</evidence>
<evidence type="ECO:0000256" key="9">
    <source>
        <dbReference type="ARBA" id="ARBA00023284"/>
    </source>
</evidence>
<proteinExistence type="inferred from homology"/>
<comment type="caution">
    <text evidence="13">The sequence shown here is derived from an EMBL/GenBank/DDBJ whole genome shotgun (WGS) entry which is preliminary data.</text>
</comment>
<evidence type="ECO:0000256" key="5">
    <source>
        <dbReference type="ARBA" id="ARBA00022989"/>
    </source>
</evidence>
<evidence type="ECO:0000256" key="2">
    <source>
        <dbReference type="ARBA" id="ARBA00006214"/>
    </source>
</evidence>
<evidence type="ECO:0000256" key="6">
    <source>
        <dbReference type="ARBA" id="ARBA00023002"/>
    </source>
</evidence>
<feature type="transmembrane region" description="Helical" evidence="11">
    <location>
        <begin position="169"/>
        <end position="190"/>
    </location>
</feature>
<protein>
    <submittedName>
        <fullName evidence="13">Vitamin K epoxide reductase</fullName>
    </submittedName>
</protein>
<keyword evidence="4" id="KW-0874">Quinone</keyword>
<reference evidence="13 14" key="1">
    <citation type="journal article" date="2018" name="Nat. Biotechnol.">
        <title>A standardized bacterial taxonomy based on genome phylogeny substantially revises the tree of life.</title>
        <authorList>
            <person name="Parks D.H."/>
            <person name="Chuvochina M."/>
            <person name="Waite D.W."/>
            <person name="Rinke C."/>
            <person name="Skarshewski A."/>
            <person name="Chaumeil P.A."/>
            <person name="Hugenholtz P."/>
        </authorList>
    </citation>
    <scope>NUCLEOTIDE SEQUENCE [LARGE SCALE GENOMIC DNA]</scope>
    <source>
        <strain evidence="13">UBA11247</strain>
    </source>
</reference>
<evidence type="ECO:0000256" key="10">
    <source>
        <dbReference type="SAM" id="MobiDB-lite"/>
    </source>
</evidence>
<name>A0A3D4SYV5_9CORY</name>
<feature type="transmembrane region" description="Helical" evidence="11">
    <location>
        <begin position="196"/>
        <end position="219"/>
    </location>
</feature>
<keyword evidence="8" id="KW-1015">Disulfide bond</keyword>
<dbReference type="STRING" id="863239.GCA_000213935_00543"/>
<feature type="domain" description="Vitamin K epoxide reductase" evidence="12">
    <location>
        <begin position="80"/>
        <end position="221"/>
    </location>
</feature>
<evidence type="ECO:0000313" key="14">
    <source>
        <dbReference type="Proteomes" id="UP000261739"/>
    </source>
</evidence>
<evidence type="ECO:0000256" key="11">
    <source>
        <dbReference type="SAM" id="Phobius"/>
    </source>
</evidence>
<dbReference type="EMBL" id="DQID01000175">
    <property type="protein sequence ID" value="HCT14459.1"/>
    <property type="molecule type" value="Genomic_DNA"/>
</dbReference>
<dbReference type="InterPro" id="IPR038354">
    <property type="entry name" value="VKOR_sf"/>
</dbReference>
<dbReference type="PANTHER" id="PTHR34573:SF1">
    <property type="entry name" value="VITAMIN K EPOXIDE REDUCTASE DOMAIN-CONTAINING PROTEIN"/>
    <property type="match status" value="1"/>
</dbReference>
<sequence>MVRILGGGARGSGFSRGRRGSATIGATGRTGPVRDPRGIHAGSTTVTGPSEAGEIVETVQESAHGTGRAGRRVPGQWGGSRVLAGWFVVAGVIGLFMSGLIMYDKIQLMQDSGFVPSCTINDVVSCTDVMNSDQASVFGFPNPFIGLVGFGIVLCIGAALFAGATFRNWFWYGFLAGLVLAVVFVHWLAYEAVYSIQALCPYCMVVWAITLPLFLTVLLHITGERRRDALAAAGVDDGAPEAQVAASARLMPVLVLVVWYLAFVVLIFEQFVWS</sequence>
<evidence type="ECO:0000259" key="12">
    <source>
        <dbReference type="SMART" id="SM00756"/>
    </source>
</evidence>
<dbReference type="InterPro" id="IPR012932">
    <property type="entry name" value="VKOR"/>
</dbReference>
<dbReference type="Pfam" id="PF07884">
    <property type="entry name" value="VKOR"/>
    <property type="match status" value="1"/>
</dbReference>
<dbReference type="Gene3D" id="1.20.1440.130">
    <property type="entry name" value="VKOR domain"/>
    <property type="match status" value="1"/>
</dbReference>